<dbReference type="AlphaFoldDB" id="A0A1V1PHW8"/>
<dbReference type="HAMAP" id="MF_01325_B">
    <property type="entry name" value="Ribosomal_uL3_B"/>
    <property type="match status" value="1"/>
</dbReference>
<dbReference type="EMBL" id="ATBP01000006">
    <property type="protein sequence ID" value="ETR74467.1"/>
    <property type="molecule type" value="Genomic_DNA"/>
</dbReference>
<comment type="caution">
    <text evidence="8">The sequence shown here is derived from an EMBL/GenBank/DDBJ whole genome shotgun (WGS) entry which is preliminary data.</text>
</comment>
<evidence type="ECO:0000256" key="4">
    <source>
        <dbReference type="ARBA" id="ARBA00022980"/>
    </source>
</evidence>
<evidence type="ECO:0000256" key="5">
    <source>
        <dbReference type="ARBA" id="ARBA00023274"/>
    </source>
</evidence>
<dbReference type="PANTHER" id="PTHR11229">
    <property type="entry name" value="50S RIBOSOMAL PROTEIN L3"/>
    <property type="match status" value="1"/>
</dbReference>
<evidence type="ECO:0000256" key="6">
    <source>
        <dbReference type="ARBA" id="ARBA00035243"/>
    </source>
</evidence>
<evidence type="ECO:0000256" key="1">
    <source>
        <dbReference type="ARBA" id="ARBA00006540"/>
    </source>
</evidence>
<dbReference type="NCBIfam" id="TIGR03625">
    <property type="entry name" value="L3_bact"/>
    <property type="match status" value="1"/>
</dbReference>
<dbReference type="GO" id="GO:0022625">
    <property type="term" value="C:cytosolic large ribosomal subunit"/>
    <property type="evidence" value="ECO:0007669"/>
    <property type="project" value="TreeGrafter"/>
</dbReference>
<dbReference type="Gene3D" id="2.40.30.10">
    <property type="entry name" value="Translation factors"/>
    <property type="match status" value="1"/>
</dbReference>
<keyword evidence="4 7" id="KW-0689">Ribosomal protein</keyword>
<comment type="similarity">
    <text evidence="1 7">Belongs to the universal ribosomal protein uL3 family.</text>
</comment>
<accession>A0A1V1PHW8</accession>
<keyword evidence="5 7" id="KW-0687">Ribonucleoprotein</keyword>
<evidence type="ECO:0000256" key="3">
    <source>
        <dbReference type="ARBA" id="ARBA00022884"/>
    </source>
</evidence>
<evidence type="ECO:0000256" key="2">
    <source>
        <dbReference type="ARBA" id="ARBA00022730"/>
    </source>
</evidence>
<dbReference type="GO" id="GO:0003735">
    <property type="term" value="F:structural constituent of ribosome"/>
    <property type="evidence" value="ECO:0007669"/>
    <property type="project" value="UniProtKB-UniRule"/>
</dbReference>
<sequence>MGKTKGLIGRKIGMTSLFTSAGEQISVTVINAGPCLVTQIKTVATDGYNSIQLAYGDKKENKVNKPMKGHFEKSGGGSHQKLKEFRINDTQNYKLGQSINVTDVFEIGEKIKISGTTKGRGFSGVIKRHGFHGGKKTHGSMSHRIPGSIGCSATPSRVIKGKKLPGQYGNSRQTVKNIEIVDIRPEHNLILIKGAVPGCNKGIVELYKQSA</sequence>
<proteinExistence type="inferred from homology"/>
<gene>
    <name evidence="7" type="primary">rplC</name>
    <name evidence="8" type="ORF">OMM_00177</name>
</gene>
<dbReference type="Proteomes" id="UP000189670">
    <property type="component" value="Unassembled WGS sequence"/>
</dbReference>
<dbReference type="Gene3D" id="3.30.160.810">
    <property type="match status" value="1"/>
</dbReference>
<dbReference type="InterPro" id="IPR000597">
    <property type="entry name" value="Ribosomal_uL3"/>
</dbReference>
<keyword evidence="3 7" id="KW-0694">RNA-binding</keyword>
<comment type="function">
    <text evidence="7">One of the primary rRNA binding proteins, it binds directly near the 3'-end of the 23S rRNA, where it nucleates assembly of the 50S subunit.</text>
</comment>
<dbReference type="InterPro" id="IPR009000">
    <property type="entry name" value="Transl_B-barrel_sf"/>
</dbReference>
<dbReference type="SUPFAM" id="SSF50447">
    <property type="entry name" value="Translation proteins"/>
    <property type="match status" value="1"/>
</dbReference>
<evidence type="ECO:0000313" key="9">
    <source>
        <dbReference type="Proteomes" id="UP000189670"/>
    </source>
</evidence>
<dbReference type="GO" id="GO:0006412">
    <property type="term" value="P:translation"/>
    <property type="evidence" value="ECO:0007669"/>
    <property type="project" value="UniProtKB-UniRule"/>
</dbReference>
<keyword evidence="2 7" id="KW-0699">rRNA-binding</keyword>
<organism evidence="8 9">
    <name type="scientific">Candidatus Magnetoglobus multicellularis str. Araruama</name>
    <dbReference type="NCBI Taxonomy" id="890399"/>
    <lineage>
        <taxon>Bacteria</taxon>
        <taxon>Pseudomonadati</taxon>
        <taxon>Thermodesulfobacteriota</taxon>
        <taxon>Desulfobacteria</taxon>
        <taxon>Desulfobacterales</taxon>
        <taxon>Desulfobacteraceae</taxon>
        <taxon>Candidatus Magnetoglobus</taxon>
    </lineage>
</organism>
<dbReference type="FunFam" id="3.30.160.810:FF:000001">
    <property type="entry name" value="50S ribosomal protein L3"/>
    <property type="match status" value="1"/>
</dbReference>
<reference evidence="9" key="1">
    <citation type="submission" date="2012-11" db="EMBL/GenBank/DDBJ databases">
        <authorList>
            <person name="Lucero-Rivera Y.E."/>
            <person name="Tovar-Ramirez D."/>
        </authorList>
    </citation>
    <scope>NUCLEOTIDE SEQUENCE [LARGE SCALE GENOMIC DNA]</scope>
    <source>
        <strain evidence="9">Araruama</strain>
    </source>
</reference>
<protein>
    <recommendedName>
        <fullName evidence="6 7">Large ribosomal subunit protein uL3</fullName>
    </recommendedName>
</protein>
<dbReference type="Pfam" id="PF00297">
    <property type="entry name" value="Ribosomal_L3"/>
    <property type="match status" value="1"/>
</dbReference>
<evidence type="ECO:0000313" key="8">
    <source>
        <dbReference type="EMBL" id="ETR74467.1"/>
    </source>
</evidence>
<dbReference type="PANTHER" id="PTHR11229:SF16">
    <property type="entry name" value="LARGE RIBOSOMAL SUBUNIT PROTEIN UL3C"/>
    <property type="match status" value="1"/>
</dbReference>
<comment type="subunit">
    <text evidence="7">Part of the 50S ribosomal subunit. Forms a cluster with proteins L14 and L19.</text>
</comment>
<dbReference type="GO" id="GO:0019843">
    <property type="term" value="F:rRNA binding"/>
    <property type="evidence" value="ECO:0007669"/>
    <property type="project" value="UniProtKB-UniRule"/>
</dbReference>
<dbReference type="FunFam" id="2.40.30.10:FF:000004">
    <property type="entry name" value="50S ribosomal protein L3"/>
    <property type="match status" value="1"/>
</dbReference>
<name>A0A1V1PHW8_9BACT</name>
<dbReference type="InterPro" id="IPR019927">
    <property type="entry name" value="Ribosomal_uL3_bac/org-type"/>
</dbReference>
<evidence type="ECO:0000256" key="7">
    <source>
        <dbReference type="HAMAP-Rule" id="MF_01325"/>
    </source>
</evidence>